<feature type="transmembrane region" description="Helical" evidence="11">
    <location>
        <begin position="194"/>
        <end position="214"/>
    </location>
</feature>
<sequence>MTEYPKPVSSDYLTSLLPPCDNLTDFVDHSRGLDFTLDARPWRNISDFDQLFHSLNNVTCLEHAPRLTSGTFLKVIVLAVMAVLSFVANVVTIYSITRNRRRQHSWSAVYALILHLAVADLLVTVFCIGGEAVWTYTVAWIWGNVACKVFKFLQVFSLYLSTFVLVLIGVDRFFAVRYPMKGFNTTDRCLKSVVVAWILSSILASPQIVVFHVAQGPFIEEFTQCVTHGFYTKPWQEQLYVSLSLFFMFLLPLAILITTYVSTIITISQSERMFKLELTNNNVCHINGDINRRRLMHRAKVKSLRISVVIVVAFILWWMPYYTMMIIFMFLNPDNRLSEELRSGIFFFGMSNSLVNPLIYGAFHLWPRRKRRSLIHRDLSTTQRRLTPTSNGHNYKREIRETRIPFLSKNPT</sequence>
<dbReference type="Gene3D" id="1.20.1070.10">
    <property type="entry name" value="Rhodopsin 7-helix transmembrane proteins"/>
    <property type="match status" value="1"/>
</dbReference>
<keyword evidence="7 11" id="KW-0472">Membrane</keyword>
<dbReference type="PRINTS" id="PR00237">
    <property type="entry name" value="GPCRRHODOPSN"/>
</dbReference>
<dbReference type="PANTHER" id="PTHR24230:SF163">
    <property type="entry name" value="CORAZONIN RECEPTOR, ISOFORM B"/>
    <property type="match status" value="1"/>
</dbReference>
<dbReference type="InterPro" id="IPR017452">
    <property type="entry name" value="GPCR_Rhodpsn_7TM"/>
</dbReference>
<keyword evidence="14" id="KW-1185">Reference proteome</keyword>
<evidence type="ECO:0000259" key="12">
    <source>
        <dbReference type="PROSITE" id="PS50262"/>
    </source>
</evidence>
<evidence type="ECO:0000256" key="10">
    <source>
        <dbReference type="RuleBase" id="RU000688"/>
    </source>
</evidence>
<dbReference type="InterPro" id="IPR000276">
    <property type="entry name" value="GPCR_Rhodpsn"/>
</dbReference>
<proteinExistence type="inferred from homology"/>
<accession>A0ABP1NTA8</accession>
<keyword evidence="8 10" id="KW-0675">Receptor</keyword>
<feature type="transmembrane region" description="Helical" evidence="11">
    <location>
        <begin position="156"/>
        <end position="174"/>
    </location>
</feature>
<keyword evidence="6 10" id="KW-0297">G-protein coupled receptor</keyword>
<comment type="subcellular location">
    <subcellularLocation>
        <location evidence="1">Cell membrane</location>
        <topology evidence="1">Multi-pass membrane protein</topology>
    </subcellularLocation>
</comment>
<feature type="transmembrane region" description="Helical" evidence="11">
    <location>
        <begin position="304"/>
        <end position="331"/>
    </location>
</feature>
<comment type="similarity">
    <text evidence="2 10">Belongs to the G-protein coupled receptor 1 family.</text>
</comment>
<dbReference type="Pfam" id="PF00001">
    <property type="entry name" value="7tm_1"/>
    <property type="match status" value="1"/>
</dbReference>
<dbReference type="EMBL" id="CAXAJV020001293">
    <property type="protein sequence ID" value="CAL7944244.1"/>
    <property type="molecule type" value="Genomic_DNA"/>
</dbReference>
<feature type="domain" description="G-protein coupled receptors family 1 profile" evidence="12">
    <location>
        <begin position="88"/>
        <end position="360"/>
    </location>
</feature>
<feature type="transmembrane region" description="Helical" evidence="11">
    <location>
        <begin position="239"/>
        <end position="267"/>
    </location>
</feature>
<feature type="transmembrane region" description="Helical" evidence="11">
    <location>
        <begin position="343"/>
        <end position="363"/>
    </location>
</feature>
<evidence type="ECO:0000256" key="3">
    <source>
        <dbReference type="ARBA" id="ARBA00022475"/>
    </source>
</evidence>
<keyword evidence="3" id="KW-1003">Cell membrane</keyword>
<dbReference type="PANTHER" id="PTHR24230">
    <property type="entry name" value="G-PROTEIN COUPLED RECEPTOR"/>
    <property type="match status" value="1"/>
</dbReference>
<dbReference type="SUPFAM" id="SSF81321">
    <property type="entry name" value="Family A G protein-coupled receptor-like"/>
    <property type="match status" value="1"/>
</dbReference>
<dbReference type="Proteomes" id="UP001642520">
    <property type="component" value="Unassembled WGS sequence"/>
</dbReference>
<evidence type="ECO:0000256" key="8">
    <source>
        <dbReference type="ARBA" id="ARBA00023170"/>
    </source>
</evidence>
<comment type="caution">
    <text evidence="13">The sequence shown here is derived from an EMBL/GenBank/DDBJ whole genome shotgun (WGS) entry which is preliminary data.</text>
</comment>
<evidence type="ECO:0000256" key="7">
    <source>
        <dbReference type="ARBA" id="ARBA00023136"/>
    </source>
</evidence>
<keyword evidence="9 10" id="KW-0807">Transducer</keyword>
<evidence type="ECO:0000313" key="14">
    <source>
        <dbReference type="Proteomes" id="UP001642520"/>
    </source>
</evidence>
<gene>
    <name evidence="13" type="ORF">XYLVIOL_LOCUS6545</name>
</gene>
<evidence type="ECO:0000256" key="1">
    <source>
        <dbReference type="ARBA" id="ARBA00004651"/>
    </source>
</evidence>
<evidence type="ECO:0000256" key="9">
    <source>
        <dbReference type="ARBA" id="ARBA00023224"/>
    </source>
</evidence>
<keyword evidence="5 11" id="KW-1133">Transmembrane helix</keyword>
<protein>
    <recommendedName>
        <fullName evidence="12">G-protein coupled receptors family 1 profile domain-containing protein</fullName>
    </recommendedName>
</protein>
<organism evidence="13 14">
    <name type="scientific">Xylocopa violacea</name>
    <name type="common">Violet carpenter bee</name>
    <name type="synonym">Apis violacea</name>
    <dbReference type="NCBI Taxonomy" id="135666"/>
    <lineage>
        <taxon>Eukaryota</taxon>
        <taxon>Metazoa</taxon>
        <taxon>Ecdysozoa</taxon>
        <taxon>Arthropoda</taxon>
        <taxon>Hexapoda</taxon>
        <taxon>Insecta</taxon>
        <taxon>Pterygota</taxon>
        <taxon>Neoptera</taxon>
        <taxon>Endopterygota</taxon>
        <taxon>Hymenoptera</taxon>
        <taxon>Apocrita</taxon>
        <taxon>Aculeata</taxon>
        <taxon>Apoidea</taxon>
        <taxon>Anthophila</taxon>
        <taxon>Apidae</taxon>
        <taxon>Xylocopa</taxon>
        <taxon>Xylocopa</taxon>
    </lineage>
</organism>
<evidence type="ECO:0000256" key="4">
    <source>
        <dbReference type="ARBA" id="ARBA00022692"/>
    </source>
</evidence>
<name>A0ABP1NTA8_XYLVO</name>
<evidence type="ECO:0000256" key="2">
    <source>
        <dbReference type="ARBA" id="ARBA00010663"/>
    </source>
</evidence>
<evidence type="ECO:0000256" key="6">
    <source>
        <dbReference type="ARBA" id="ARBA00023040"/>
    </source>
</evidence>
<reference evidence="13 14" key="1">
    <citation type="submission" date="2024-08" db="EMBL/GenBank/DDBJ databases">
        <authorList>
            <person name="Will J Nash"/>
            <person name="Angela Man"/>
            <person name="Seanna McTaggart"/>
            <person name="Kendall Baker"/>
            <person name="Tom Barker"/>
            <person name="Leah Catchpole"/>
            <person name="Alex Durrant"/>
            <person name="Karim Gharbi"/>
            <person name="Naomi Irish"/>
            <person name="Gemy Kaithakottil"/>
            <person name="Debby Ku"/>
            <person name="Aaliyah Providence"/>
            <person name="Felix Shaw"/>
            <person name="David Swarbreck"/>
            <person name="Chris Watkins"/>
            <person name="Ann M. McCartney"/>
            <person name="Giulio Formenti"/>
            <person name="Alice Mouton"/>
            <person name="Noel Vella"/>
            <person name="Bjorn M von Reumont"/>
            <person name="Adriana Vella"/>
            <person name="Wilfried Haerty"/>
        </authorList>
    </citation>
    <scope>NUCLEOTIDE SEQUENCE [LARGE SCALE GENOMIC DNA]</scope>
</reference>
<dbReference type="PROSITE" id="PS00237">
    <property type="entry name" value="G_PROTEIN_RECEP_F1_1"/>
    <property type="match status" value="1"/>
</dbReference>
<dbReference type="PROSITE" id="PS50262">
    <property type="entry name" value="G_PROTEIN_RECEP_F1_2"/>
    <property type="match status" value="1"/>
</dbReference>
<evidence type="ECO:0000256" key="5">
    <source>
        <dbReference type="ARBA" id="ARBA00022989"/>
    </source>
</evidence>
<keyword evidence="4 10" id="KW-0812">Transmembrane</keyword>
<evidence type="ECO:0000313" key="13">
    <source>
        <dbReference type="EMBL" id="CAL7944244.1"/>
    </source>
</evidence>
<feature type="transmembrane region" description="Helical" evidence="11">
    <location>
        <begin position="75"/>
        <end position="96"/>
    </location>
</feature>
<evidence type="ECO:0000256" key="11">
    <source>
        <dbReference type="SAM" id="Phobius"/>
    </source>
</evidence>
<feature type="transmembrane region" description="Helical" evidence="11">
    <location>
        <begin position="108"/>
        <end position="136"/>
    </location>
</feature>